<dbReference type="EMBL" id="JABFTP020000144">
    <property type="protein sequence ID" value="KAL3283534.1"/>
    <property type="molecule type" value="Genomic_DNA"/>
</dbReference>
<evidence type="ECO:0000313" key="3">
    <source>
        <dbReference type="Proteomes" id="UP001516400"/>
    </source>
</evidence>
<comment type="caution">
    <text evidence="2">The sequence shown here is derived from an EMBL/GenBank/DDBJ whole genome shotgun (WGS) entry which is preliminary data.</text>
</comment>
<evidence type="ECO:0000259" key="1">
    <source>
        <dbReference type="Pfam" id="PF13843"/>
    </source>
</evidence>
<evidence type="ECO:0000313" key="2">
    <source>
        <dbReference type="EMBL" id="KAL3283534.1"/>
    </source>
</evidence>
<proteinExistence type="predicted"/>
<organism evidence="2 3">
    <name type="scientific">Cryptolaemus montrouzieri</name>
    <dbReference type="NCBI Taxonomy" id="559131"/>
    <lineage>
        <taxon>Eukaryota</taxon>
        <taxon>Metazoa</taxon>
        <taxon>Ecdysozoa</taxon>
        <taxon>Arthropoda</taxon>
        <taxon>Hexapoda</taxon>
        <taxon>Insecta</taxon>
        <taxon>Pterygota</taxon>
        <taxon>Neoptera</taxon>
        <taxon>Endopterygota</taxon>
        <taxon>Coleoptera</taxon>
        <taxon>Polyphaga</taxon>
        <taxon>Cucujiformia</taxon>
        <taxon>Coccinelloidea</taxon>
        <taxon>Coccinellidae</taxon>
        <taxon>Scymninae</taxon>
        <taxon>Scymnini</taxon>
        <taxon>Cryptolaemus</taxon>
    </lineage>
</organism>
<gene>
    <name evidence="2" type="ORF">HHI36_006673</name>
</gene>
<keyword evidence="3" id="KW-1185">Reference proteome</keyword>
<dbReference type="InterPro" id="IPR029526">
    <property type="entry name" value="PGBD"/>
</dbReference>
<dbReference type="Proteomes" id="UP001516400">
    <property type="component" value="Unassembled WGS sequence"/>
</dbReference>
<reference evidence="2 3" key="1">
    <citation type="journal article" date="2021" name="BMC Biol.">
        <title>Horizontally acquired antibacterial genes associated with adaptive radiation of ladybird beetles.</title>
        <authorList>
            <person name="Li H.S."/>
            <person name="Tang X.F."/>
            <person name="Huang Y.H."/>
            <person name="Xu Z.Y."/>
            <person name="Chen M.L."/>
            <person name="Du X.Y."/>
            <person name="Qiu B.Y."/>
            <person name="Chen P.T."/>
            <person name="Zhang W."/>
            <person name="Slipinski A."/>
            <person name="Escalona H.E."/>
            <person name="Waterhouse R.M."/>
            <person name="Zwick A."/>
            <person name="Pang H."/>
        </authorList>
    </citation>
    <scope>NUCLEOTIDE SEQUENCE [LARGE SCALE GENOMIC DNA]</scope>
    <source>
        <strain evidence="2">SYSU2018</strain>
    </source>
</reference>
<dbReference type="AlphaFoldDB" id="A0ABD2NXR6"/>
<feature type="domain" description="PiggyBac transposable element-derived protein" evidence="1">
    <location>
        <begin position="1"/>
        <end position="47"/>
    </location>
</feature>
<dbReference type="PANTHER" id="PTHR46599:SF3">
    <property type="entry name" value="PIGGYBAC TRANSPOSABLE ELEMENT-DERIVED PROTEIN 4"/>
    <property type="match status" value="1"/>
</dbReference>
<sequence>MISFYNKTKGGTDVFDKLCHAYTTARGTKRWPMRFFFGMLDQSCVNARVLYTCKHMSNSNKKLTAINAVKQLVFHLVEPFLREKLKNPALRTDIRRGVEMILGSRNPQQEEDRIVLTKRSRCGLCSYKADRKTKMVCQSCERPMCDEHRAYMCNDCIGFD</sequence>
<protein>
    <recommendedName>
        <fullName evidence="1">PiggyBac transposable element-derived protein domain-containing protein</fullName>
    </recommendedName>
</protein>
<dbReference type="PANTHER" id="PTHR46599">
    <property type="entry name" value="PIGGYBAC TRANSPOSABLE ELEMENT-DERIVED PROTEIN 4"/>
    <property type="match status" value="1"/>
</dbReference>
<accession>A0ABD2NXR6</accession>
<dbReference type="Pfam" id="PF13843">
    <property type="entry name" value="DDE_Tnp_1_7"/>
    <property type="match status" value="1"/>
</dbReference>
<name>A0ABD2NXR6_9CUCU</name>